<dbReference type="RefSeq" id="WP_045445848.1">
    <property type="nucleotide sequence ID" value="NZ_BBIO01000007.1"/>
</dbReference>
<organism evidence="2 3">
    <name type="scientific">Tepidicaulis marinus</name>
    <dbReference type="NCBI Taxonomy" id="1333998"/>
    <lineage>
        <taxon>Bacteria</taxon>
        <taxon>Pseudomonadati</taxon>
        <taxon>Pseudomonadota</taxon>
        <taxon>Alphaproteobacteria</taxon>
        <taxon>Hyphomicrobiales</taxon>
        <taxon>Parvibaculaceae</taxon>
        <taxon>Tepidicaulis</taxon>
    </lineage>
</organism>
<dbReference type="PANTHER" id="PTHR31528">
    <property type="entry name" value="4-AMINO-5-HYDROXYMETHYL-2-METHYLPYRIMIDINE PHOSPHATE SYNTHASE THI11-RELATED"/>
    <property type="match status" value="1"/>
</dbReference>
<dbReference type="InterPro" id="IPR027939">
    <property type="entry name" value="NMT1/THI5"/>
</dbReference>
<dbReference type="EMBL" id="BBIO01000007">
    <property type="protein sequence ID" value="GAK45139.1"/>
    <property type="molecule type" value="Genomic_DNA"/>
</dbReference>
<dbReference type="Proteomes" id="UP000028702">
    <property type="component" value="Unassembled WGS sequence"/>
</dbReference>
<accession>A0A081BAS1</accession>
<evidence type="ECO:0000313" key="2">
    <source>
        <dbReference type="EMBL" id="GAK45139.1"/>
    </source>
</evidence>
<dbReference type="SUPFAM" id="SSF53850">
    <property type="entry name" value="Periplasmic binding protein-like II"/>
    <property type="match status" value="1"/>
</dbReference>
<dbReference type="Gene3D" id="3.40.190.10">
    <property type="entry name" value="Periplasmic binding protein-like II"/>
    <property type="match status" value="2"/>
</dbReference>
<evidence type="ECO:0000259" key="1">
    <source>
        <dbReference type="Pfam" id="PF09084"/>
    </source>
</evidence>
<dbReference type="PANTHER" id="PTHR31528:SF3">
    <property type="entry name" value="THIAMINE BIOSYNTHESIS PROTEIN HI_0357-RELATED"/>
    <property type="match status" value="1"/>
</dbReference>
<dbReference type="InterPro" id="IPR015168">
    <property type="entry name" value="SsuA/THI5"/>
</dbReference>
<feature type="domain" description="SsuA/THI5-like" evidence="1">
    <location>
        <begin position="52"/>
        <end position="257"/>
    </location>
</feature>
<reference evidence="2 3" key="1">
    <citation type="submission" date="2014-07" db="EMBL/GenBank/DDBJ databases">
        <title>Tepidicaulis marinum gen. nov., sp. nov., a novel marine bacterium denitrifying nitrate to nitrous oxide strictly under microaerobic conditions.</title>
        <authorList>
            <person name="Takeuchi M."/>
            <person name="Yamagishi T."/>
            <person name="Kamagata Y."/>
            <person name="Oshima K."/>
            <person name="Hattori M."/>
            <person name="Katayama T."/>
            <person name="Hanada S."/>
            <person name="Tamaki H."/>
            <person name="Marumo K."/>
            <person name="Maeda H."/>
            <person name="Nedachi M."/>
            <person name="Iwasaki W."/>
            <person name="Suwa Y."/>
            <person name="Sakata S."/>
        </authorList>
    </citation>
    <scope>NUCLEOTIDE SEQUENCE [LARGE SCALE GENOMIC DNA]</scope>
    <source>
        <strain evidence="2 3">MA2</strain>
    </source>
</reference>
<dbReference type="Pfam" id="PF09084">
    <property type="entry name" value="NMT1"/>
    <property type="match status" value="1"/>
</dbReference>
<name>A0A081BAS1_9HYPH</name>
<evidence type="ECO:0000313" key="3">
    <source>
        <dbReference type="Proteomes" id="UP000028702"/>
    </source>
</evidence>
<comment type="caution">
    <text evidence="2">The sequence shown here is derived from an EMBL/GenBank/DDBJ whole genome shotgun (WGS) entry which is preliminary data.</text>
</comment>
<dbReference type="AlphaFoldDB" id="A0A081BAS1"/>
<keyword evidence="3" id="KW-1185">Reference proteome</keyword>
<protein>
    <submittedName>
        <fullName evidence="2">NMT1/THI5-like domain-containing protein</fullName>
    </submittedName>
</protein>
<proteinExistence type="predicted"/>
<gene>
    <name evidence="2" type="ORF">M2A_1638</name>
</gene>
<dbReference type="STRING" id="1333998.M2A_1638"/>
<dbReference type="GO" id="GO:0009228">
    <property type="term" value="P:thiamine biosynthetic process"/>
    <property type="evidence" value="ECO:0007669"/>
    <property type="project" value="InterPro"/>
</dbReference>
<sequence length="349" mass="38070">MNRSVLVGAGIVVAAAALLAFLFAREDAPAPSAGHGLRAITFVTDWKAQAEQGGFYQAKAMGFYEEAGLDVTIRQGGPGVNVPQLIAAGAVDMGMGSNSFIPLNTIAAGAEIKAVMASFQKDPQVLITHPREDIQSIADMKGKPIMIADATISAFWVWLRAKYGFEDTQIRKYTFNLAPFLSDPEAIQQGYLSSEPYLIERQGGFKPQVFLLSDYGYPGYGAFVLAPDSLIEEEPEVVQAFVDATIKGWISYLYDDPAPGNALILEDNPEMSEDVLAQAVEKLLAYGIVDSGETAELGIGAMSDERWKEFFELMAREGIYDPALDYKKAYTLHFINNGYGRDYQRGLGE</sequence>
<dbReference type="eggNOG" id="COG0715">
    <property type="taxonomic scope" value="Bacteria"/>
</dbReference>